<dbReference type="eggNOG" id="KOG1073">
    <property type="taxonomic scope" value="Eukaryota"/>
</dbReference>
<dbReference type="InterPro" id="IPR025761">
    <property type="entry name" value="FFD_box"/>
</dbReference>
<dbReference type="AlphaFoldDB" id="A0A1Q2ZUS7"/>
<feature type="domain" description="Sm" evidence="7">
    <location>
        <begin position="1"/>
        <end position="80"/>
    </location>
</feature>
<evidence type="ECO:0000313" key="9">
    <source>
        <dbReference type="Proteomes" id="UP000187013"/>
    </source>
</evidence>
<feature type="domain" description="DFDF" evidence="4">
    <location>
        <begin position="194"/>
        <end position="230"/>
    </location>
</feature>
<dbReference type="GO" id="GO:0003729">
    <property type="term" value="F:mRNA binding"/>
    <property type="evidence" value="ECO:0007669"/>
    <property type="project" value="TreeGrafter"/>
</dbReference>
<dbReference type="GO" id="GO:0000932">
    <property type="term" value="C:P-body"/>
    <property type="evidence" value="ECO:0007669"/>
    <property type="project" value="TreeGrafter"/>
</dbReference>
<dbReference type="SUPFAM" id="SSF50182">
    <property type="entry name" value="Sm-like ribonucleoproteins"/>
    <property type="match status" value="1"/>
</dbReference>
<feature type="domain" description="TFG box profile" evidence="6">
    <location>
        <begin position="246"/>
        <end position="266"/>
    </location>
</feature>
<feature type="compositionally biased region" description="Low complexity" evidence="3">
    <location>
        <begin position="126"/>
        <end position="180"/>
    </location>
</feature>
<accession>A0A1Q2ZUS7</accession>
<dbReference type="Gene3D" id="2.30.30.100">
    <property type="match status" value="1"/>
</dbReference>
<evidence type="ECO:0000259" key="5">
    <source>
        <dbReference type="PROSITE" id="PS51513"/>
    </source>
</evidence>
<organism evidence="8 9">
    <name type="scientific">Zygosaccharomyces rouxii</name>
    <dbReference type="NCBI Taxonomy" id="4956"/>
    <lineage>
        <taxon>Eukaryota</taxon>
        <taxon>Fungi</taxon>
        <taxon>Dikarya</taxon>
        <taxon>Ascomycota</taxon>
        <taxon>Saccharomycotina</taxon>
        <taxon>Saccharomycetes</taxon>
        <taxon>Saccharomycetales</taxon>
        <taxon>Saccharomycetaceae</taxon>
        <taxon>Zygosaccharomyces</taxon>
    </lineage>
</organism>
<feature type="short sequence motif" description="TFG box" evidence="2">
    <location>
        <begin position="246"/>
        <end position="266"/>
    </location>
</feature>
<dbReference type="InterPro" id="IPR025609">
    <property type="entry name" value="Lsm14-like_N"/>
</dbReference>
<dbReference type="SMART" id="SM01199">
    <property type="entry name" value="FDF"/>
    <property type="match status" value="1"/>
</dbReference>
<evidence type="ECO:0000256" key="2">
    <source>
        <dbReference type="PROSITE-ProRule" id="PRU00869"/>
    </source>
</evidence>
<dbReference type="PANTHER" id="PTHR13586">
    <property type="entry name" value="SCD6 PROTEIN-RELATED"/>
    <property type="match status" value="1"/>
</dbReference>
<evidence type="ECO:0000256" key="3">
    <source>
        <dbReference type="SAM" id="MobiDB-lite"/>
    </source>
</evidence>
<dbReference type="PROSITE" id="PS51513">
    <property type="entry name" value="FFD"/>
    <property type="match status" value="1"/>
</dbReference>
<evidence type="ECO:0000259" key="6">
    <source>
        <dbReference type="PROSITE" id="PS51536"/>
    </source>
</evidence>
<feature type="domain" description="FFD box profile" evidence="5">
    <location>
        <begin position="227"/>
        <end position="243"/>
    </location>
</feature>
<reference evidence="8 9" key="1">
    <citation type="submission" date="2016-08" db="EMBL/GenBank/DDBJ databases">
        <title>Draft genome sequence of allopolyploid Zygosaccharomyces rouxii.</title>
        <authorList>
            <person name="Watanabe J."/>
            <person name="Uehara K."/>
            <person name="Mogi Y."/>
            <person name="Tsukioka Y."/>
        </authorList>
    </citation>
    <scope>NUCLEOTIDE SEQUENCE [LARGE SCALE GENOMIC DNA]</scope>
    <source>
        <strain evidence="8 9">NBRC 110957</strain>
    </source>
</reference>
<dbReference type="SMART" id="SM01271">
    <property type="entry name" value="LSM14"/>
    <property type="match status" value="1"/>
</dbReference>
<evidence type="ECO:0008006" key="10">
    <source>
        <dbReference type="Google" id="ProtNLM"/>
    </source>
</evidence>
<dbReference type="EMBL" id="BDGX01000008">
    <property type="protein sequence ID" value="GAV47189.1"/>
    <property type="molecule type" value="Genomic_DNA"/>
</dbReference>
<evidence type="ECO:0000313" key="8">
    <source>
        <dbReference type="EMBL" id="GAV47189.1"/>
    </source>
</evidence>
<dbReference type="PROSITE" id="PS52002">
    <property type="entry name" value="SM"/>
    <property type="match status" value="1"/>
</dbReference>
<comment type="caution">
    <text evidence="8">The sequence shown here is derived from an EMBL/GenBank/DDBJ whole genome shotgun (WGS) entry which is preliminary data.</text>
</comment>
<dbReference type="OrthoDB" id="21539at2759"/>
<dbReference type="Proteomes" id="UP000187013">
    <property type="component" value="Unassembled WGS sequence"/>
</dbReference>
<feature type="compositionally biased region" description="Polar residues" evidence="3">
    <location>
        <begin position="299"/>
        <end position="324"/>
    </location>
</feature>
<feature type="region of interest" description="Disordered" evidence="3">
    <location>
        <begin position="266"/>
        <end position="324"/>
    </location>
</feature>
<name>A0A1Q2ZUS7_ZYGRO</name>
<dbReference type="PANTHER" id="PTHR13586:SF0">
    <property type="entry name" value="TRAILER HITCH, ISOFORM H"/>
    <property type="match status" value="1"/>
</dbReference>
<gene>
    <name evidence="8" type="ORF">ZYGR_0H00290</name>
</gene>
<feature type="short sequence motif" description="FFD box" evidence="1">
    <location>
        <begin position="227"/>
        <end position="243"/>
    </location>
</feature>
<dbReference type="InterPro" id="IPR047575">
    <property type="entry name" value="Sm"/>
</dbReference>
<evidence type="ECO:0000259" key="7">
    <source>
        <dbReference type="PROSITE" id="PS52002"/>
    </source>
</evidence>
<dbReference type="Pfam" id="PF12701">
    <property type="entry name" value="LSM14"/>
    <property type="match status" value="1"/>
</dbReference>
<dbReference type="PROSITE" id="PS51512">
    <property type="entry name" value="DFDF"/>
    <property type="match status" value="1"/>
</dbReference>
<dbReference type="InterPro" id="IPR025768">
    <property type="entry name" value="TFG_box"/>
</dbReference>
<dbReference type="InterPro" id="IPR025762">
    <property type="entry name" value="DFDF"/>
</dbReference>
<dbReference type="InterPro" id="IPR019050">
    <property type="entry name" value="FDF_dom"/>
</dbReference>
<evidence type="ECO:0000259" key="4">
    <source>
        <dbReference type="PROSITE" id="PS51512"/>
    </source>
</evidence>
<dbReference type="GO" id="GO:0034063">
    <property type="term" value="P:stress granule assembly"/>
    <property type="evidence" value="ECO:0007669"/>
    <property type="project" value="TreeGrafter"/>
</dbReference>
<dbReference type="PROSITE" id="PS51536">
    <property type="entry name" value="TFG"/>
    <property type="match status" value="1"/>
</dbReference>
<feature type="compositionally biased region" description="Gly residues" evidence="3">
    <location>
        <begin position="282"/>
        <end position="295"/>
    </location>
</feature>
<evidence type="ECO:0000256" key="1">
    <source>
        <dbReference type="PROSITE-ProRule" id="PRU00846"/>
    </source>
</evidence>
<dbReference type="GO" id="GO:0033962">
    <property type="term" value="P:P-body assembly"/>
    <property type="evidence" value="ECO:0007669"/>
    <property type="project" value="TreeGrafter"/>
</dbReference>
<dbReference type="CDD" id="cd01736">
    <property type="entry name" value="LSm14_N"/>
    <property type="match status" value="1"/>
</dbReference>
<sequence>MSQYIGKTISLVSVTENRYVGLLEGIDSEKGTVTLGDVRCFGTEGRRGWGPEEIYPNATVYRSVKFNGNEVKDLSILDMKLEDVQPVMAPQPQPNQFQNQMPAAVAGYGVYAPAPNTNGDASGAEQPSQQTSPSAPSATTATTVGGSASTTQQQQQQHQQQQQKQPQQQQIPPQQPPVASTAGPGVPPAQRVPAEDAQSVQGMPEFDFQGNNAKFAAPSAANATSDTFYNKKSSFFDSISTSTEVNTNMRWQEEKVMNMDTFGQASARPRFTGRGGRRGRGGGRGGFRGRGGGYRGKIRQNSNRGNSGDAHLQNQQQQHGSVEF</sequence>
<dbReference type="InterPro" id="IPR010920">
    <property type="entry name" value="LSM_dom_sf"/>
</dbReference>
<proteinExistence type="predicted"/>
<protein>
    <recommendedName>
        <fullName evidence="10">DFDF domain-containing protein</fullName>
    </recommendedName>
</protein>
<feature type="region of interest" description="Disordered" evidence="3">
    <location>
        <begin position="116"/>
        <end position="198"/>
    </location>
</feature>